<evidence type="ECO:0000313" key="1">
    <source>
        <dbReference type="EMBL" id="PWN50719.1"/>
    </source>
</evidence>
<accession>A0ACD0NY36</accession>
<proteinExistence type="predicted"/>
<name>A0ACD0NY36_9BASI</name>
<protein>
    <submittedName>
        <fullName evidence="1">Uncharacterized protein</fullName>
    </submittedName>
</protein>
<organism evidence="1 2">
    <name type="scientific">Violaceomyces palustris</name>
    <dbReference type="NCBI Taxonomy" id="1673888"/>
    <lineage>
        <taxon>Eukaryota</taxon>
        <taxon>Fungi</taxon>
        <taxon>Dikarya</taxon>
        <taxon>Basidiomycota</taxon>
        <taxon>Ustilaginomycotina</taxon>
        <taxon>Ustilaginomycetes</taxon>
        <taxon>Violaceomycetales</taxon>
        <taxon>Violaceomycetaceae</taxon>
        <taxon>Violaceomyces</taxon>
    </lineage>
</organism>
<sequence length="185" mass="20467">MEVGREEGRPTGERDMPGKTLAPSPHGDLPMPSRHFVCLHRTLLIHLSPSIHTVTLFPSSYSSRSSSSVSFFLFPPPLLLLFSVPSSHLPNIHTRFPLGLVSASSPRPNIPLSSFFRQSRHCHFLTHHTRPPHIILPHSLLTALELSSRSIPRRSSLGKGERITAFPSKRSPPPPPPPNTPRLSS</sequence>
<dbReference type="Proteomes" id="UP000245626">
    <property type="component" value="Unassembled WGS sequence"/>
</dbReference>
<keyword evidence="2" id="KW-1185">Reference proteome</keyword>
<reference evidence="1 2" key="1">
    <citation type="journal article" date="2018" name="Mol. Biol. Evol.">
        <title>Broad Genomic Sampling Reveals a Smut Pathogenic Ancestry of the Fungal Clade Ustilaginomycotina.</title>
        <authorList>
            <person name="Kijpornyongpan T."/>
            <person name="Mondo S.J."/>
            <person name="Barry K."/>
            <person name="Sandor L."/>
            <person name="Lee J."/>
            <person name="Lipzen A."/>
            <person name="Pangilinan J."/>
            <person name="LaButti K."/>
            <person name="Hainaut M."/>
            <person name="Henrissat B."/>
            <person name="Grigoriev I.V."/>
            <person name="Spatafora J.W."/>
            <person name="Aime M.C."/>
        </authorList>
    </citation>
    <scope>NUCLEOTIDE SEQUENCE [LARGE SCALE GENOMIC DNA]</scope>
    <source>
        <strain evidence="1 2">SA 807</strain>
    </source>
</reference>
<evidence type="ECO:0000313" key="2">
    <source>
        <dbReference type="Proteomes" id="UP000245626"/>
    </source>
</evidence>
<dbReference type="EMBL" id="KZ819904">
    <property type="protein sequence ID" value="PWN50719.1"/>
    <property type="molecule type" value="Genomic_DNA"/>
</dbReference>
<gene>
    <name evidence="1" type="ORF">IE53DRAFT_81807</name>
</gene>